<evidence type="ECO:0000256" key="5">
    <source>
        <dbReference type="ARBA" id="ARBA00022692"/>
    </source>
</evidence>
<dbReference type="NCBIfam" id="TIGR00711">
    <property type="entry name" value="efflux_EmrB"/>
    <property type="match status" value="1"/>
</dbReference>
<evidence type="ECO:0000313" key="12">
    <source>
        <dbReference type="Proteomes" id="UP000276526"/>
    </source>
</evidence>
<evidence type="ECO:0000259" key="10">
    <source>
        <dbReference type="PROSITE" id="PS50850"/>
    </source>
</evidence>
<feature type="transmembrane region" description="Helical" evidence="9">
    <location>
        <begin position="557"/>
        <end position="578"/>
    </location>
</feature>
<dbReference type="GO" id="GO:0022857">
    <property type="term" value="F:transmembrane transporter activity"/>
    <property type="evidence" value="ECO:0007669"/>
    <property type="project" value="InterPro"/>
</dbReference>
<dbReference type="Pfam" id="PF07690">
    <property type="entry name" value="MFS_1"/>
    <property type="match status" value="1"/>
</dbReference>
<feature type="transmembrane region" description="Helical" evidence="9">
    <location>
        <begin position="86"/>
        <end position="109"/>
    </location>
</feature>
<feature type="transmembrane region" description="Helical" evidence="9">
    <location>
        <begin position="152"/>
        <end position="171"/>
    </location>
</feature>
<reference evidence="11 12" key="1">
    <citation type="submission" date="2018-01" db="EMBL/GenBank/DDBJ databases">
        <title>Twenty Corynebacterium bovis Genomes.</title>
        <authorList>
            <person name="Gulvik C.A."/>
        </authorList>
    </citation>
    <scope>NUCLEOTIDE SEQUENCE [LARGE SCALE GENOMIC DNA]</scope>
    <source>
        <strain evidence="11 12">F6900</strain>
    </source>
</reference>
<keyword evidence="4" id="KW-1003">Cell membrane</keyword>
<dbReference type="Gene3D" id="1.20.1250.20">
    <property type="entry name" value="MFS general substrate transporter like domains"/>
    <property type="match status" value="1"/>
</dbReference>
<feature type="transmembrane region" description="Helical" evidence="9">
    <location>
        <begin position="177"/>
        <end position="198"/>
    </location>
</feature>
<name>A0A3R8R2U9_9CORY</name>
<feature type="transmembrane region" description="Helical" evidence="9">
    <location>
        <begin position="210"/>
        <end position="228"/>
    </location>
</feature>
<dbReference type="FunFam" id="1.20.1720.10:FF:000004">
    <property type="entry name" value="EmrB/QacA family drug resistance transporter"/>
    <property type="match status" value="1"/>
</dbReference>
<dbReference type="PANTHER" id="PTHR23501">
    <property type="entry name" value="MAJOR FACILITATOR SUPERFAMILY"/>
    <property type="match status" value="1"/>
</dbReference>
<dbReference type="GO" id="GO:0005886">
    <property type="term" value="C:plasma membrane"/>
    <property type="evidence" value="ECO:0007669"/>
    <property type="project" value="UniProtKB-SubCell"/>
</dbReference>
<feature type="transmembrane region" description="Helical" evidence="9">
    <location>
        <begin position="431"/>
        <end position="456"/>
    </location>
</feature>
<dbReference type="RefSeq" id="WP_125207030.1">
    <property type="nucleotide sequence ID" value="NZ_JAUKFU010000114.1"/>
</dbReference>
<dbReference type="CDD" id="cd17502">
    <property type="entry name" value="MFS_Azr1_MDR_like"/>
    <property type="match status" value="1"/>
</dbReference>
<evidence type="ECO:0000256" key="3">
    <source>
        <dbReference type="ARBA" id="ARBA00022448"/>
    </source>
</evidence>
<sequence length="589" mass="61783">MSSPYEPRHSLPGADDDGATATPETSTGGEATTGAGRHQLPDDPATAPADTAAAPSTVATADGDAPATAVGAALDAPAKERNNVPVVFACLMIGMLMSSLGQMIFSTALPTIVGDLGGVEQMSWIITIFLMTMTIGLPIYGKLGDQIGRKPLYIFALVMFLLGSVIGGFAQNMNMMIVARGVQGIGGGGLMVLSQAIIADVVPARQRGKFMGVMGAVFGLSSVLGPLLGGFFTDGPGWRWTLWFNIPLAVIAIVMAVLFLHLPKRATGLDIDVWGTATLAVGTASLILVATWGGRQYDWASAQIIGLSVLTVVCIVAFVLIERRTRSPLIPMHLFGVRNFVLSTIAGFIVGIIMFGTLSYMPTYIQMVHSMSPTRAGLMILPMMVGLMVTSIAVGQFVSRTGRYKWFPVLGMVVTAVAMVFMGRLEAHDSLTHLGVILFVYGFGLGCTMQIIVLIVQNAFPVSMVGTATASNNFFRQIGGALGSAVVGSVFTHRLSASIADNAPDAFRAAASEVGPEKAGALAQMFENGGAHNLTPSTLSTLPSAVHEMILQAYNSALTPVFIALAPVVLVAAIVLAFNRQDELAETVE</sequence>
<dbReference type="PANTHER" id="PTHR23501:SF197">
    <property type="entry name" value="COMD"/>
    <property type="match status" value="1"/>
</dbReference>
<evidence type="ECO:0000256" key="6">
    <source>
        <dbReference type="ARBA" id="ARBA00022989"/>
    </source>
</evidence>
<feature type="transmembrane region" description="Helical" evidence="9">
    <location>
        <begin position="376"/>
        <end position="394"/>
    </location>
</feature>
<keyword evidence="3" id="KW-0813">Transport</keyword>
<feature type="region of interest" description="Disordered" evidence="8">
    <location>
        <begin position="1"/>
        <end position="61"/>
    </location>
</feature>
<feature type="transmembrane region" description="Helical" evidence="9">
    <location>
        <begin position="121"/>
        <end position="140"/>
    </location>
</feature>
<evidence type="ECO:0000256" key="4">
    <source>
        <dbReference type="ARBA" id="ARBA00022475"/>
    </source>
</evidence>
<dbReference type="InterPro" id="IPR011701">
    <property type="entry name" value="MFS"/>
</dbReference>
<evidence type="ECO:0000256" key="9">
    <source>
        <dbReference type="SAM" id="Phobius"/>
    </source>
</evidence>
<feature type="compositionally biased region" description="Low complexity" evidence="8">
    <location>
        <begin position="19"/>
        <end position="61"/>
    </location>
</feature>
<evidence type="ECO:0000256" key="1">
    <source>
        <dbReference type="ARBA" id="ARBA00004651"/>
    </source>
</evidence>
<comment type="subcellular location">
    <subcellularLocation>
        <location evidence="1">Cell membrane</location>
        <topology evidence="1">Multi-pass membrane protein</topology>
    </subcellularLocation>
</comment>
<protein>
    <submittedName>
        <fullName evidence="11">MFS transporter</fullName>
    </submittedName>
</protein>
<dbReference type="Gene3D" id="1.20.1720.10">
    <property type="entry name" value="Multidrug resistance protein D"/>
    <property type="match status" value="1"/>
</dbReference>
<evidence type="ECO:0000256" key="8">
    <source>
        <dbReference type="SAM" id="MobiDB-lite"/>
    </source>
</evidence>
<dbReference type="InterPro" id="IPR020846">
    <property type="entry name" value="MFS_dom"/>
</dbReference>
<feature type="transmembrane region" description="Helical" evidence="9">
    <location>
        <begin position="273"/>
        <end position="293"/>
    </location>
</feature>
<evidence type="ECO:0000313" key="11">
    <source>
        <dbReference type="EMBL" id="RRO87237.1"/>
    </source>
</evidence>
<feature type="transmembrane region" description="Helical" evidence="9">
    <location>
        <begin position="240"/>
        <end position="261"/>
    </location>
</feature>
<feature type="transmembrane region" description="Helical" evidence="9">
    <location>
        <begin position="340"/>
        <end position="361"/>
    </location>
</feature>
<feature type="transmembrane region" description="Helical" evidence="9">
    <location>
        <begin position="406"/>
        <end position="425"/>
    </location>
</feature>
<dbReference type="PRINTS" id="PR01036">
    <property type="entry name" value="TCRTETB"/>
</dbReference>
<gene>
    <name evidence="11" type="ORF">CXF48_03435</name>
</gene>
<dbReference type="Proteomes" id="UP000276526">
    <property type="component" value="Unassembled WGS sequence"/>
</dbReference>
<dbReference type="EMBL" id="PQNK01000004">
    <property type="protein sequence ID" value="RRO87237.1"/>
    <property type="molecule type" value="Genomic_DNA"/>
</dbReference>
<organism evidence="11 12">
    <name type="scientific">Corynebacterium bovis</name>
    <dbReference type="NCBI Taxonomy" id="36808"/>
    <lineage>
        <taxon>Bacteria</taxon>
        <taxon>Bacillati</taxon>
        <taxon>Actinomycetota</taxon>
        <taxon>Actinomycetes</taxon>
        <taxon>Mycobacteriales</taxon>
        <taxon>Corynebacteriaceae</taxon>
        <taxon>Corynebacterium</taxon>
    </lineage>
</organism>
<accession>A0A3R8R2U9</accession>
<keyword evidence="6 9" id="KW-1133">Transmembrane helix</keyword>
<keyword evidence="5 9" id="KW-0812">Transmembrane</keyword>
<evidence type="ECO:0000256" key="7">
    <source>
        <dbReference type="ARBA" id="ARBA00023136"/>
    </source>
</evidence>
<keyword evidence="7 9" id="KW-0472">Membrane</keyword>
<proteinExistence type="inferred from homology"/>
<evidence type="ECO:0000256" key="2">
    <source>
        <dbReference type="ARBA" id="ARBA00007520"/>
    </source>
</evidence>
<dbReference type="InterPro" id="IPR036259">
    <property type="entry name" value="MFS_trans_sf"/>
</dbReference>
<dbReference type="SUPFAM" id="SSF103473">
    <property type="entry name" value="MFS general substrate transporter"/>
    <property type="match status" value="2"/>
</dbReference>
<dbReference type="AlphaFoldDB" id="A0A3R8R2U9"/>
<feature type="domain" description="Major facilitator superfamily (MFS) profile" evidence="10">
    <location>
        <begin position="87"/>
        <end position="584"/>
    </location>
</feature>
<feature type="transmembrane region" description="Helical" evidence="9">
    <location>
        <begin position="299"/>
        <end position="320"/>
    </location>
</feature>
<comment type="caution">
    <text evidence="11">The sequence shown here is derived from an EMBL/GenBank/DDBJ whole genome shotgun (WGS) entry which is preliminary data.</text>
</comment>
<comment type="similarity">
    <text evidence="2">Belongs to the major facilitator superfamily. TCR/Tet family.</text>
</comment>
<dbReference type="PROSITE" id="PS50850">
    <property type="entry name" value="MFS"/>
    <property type="match status" value="1"/>
</dbReference>
<dbReference type="InterPro" id="IPR004638">
    <property type="entry name" value="EmrB-like"/>
</dbReference>